<evidence type="ECO:0000313" key="1">
    <source>
        <dbReference type="EMBL" id="GAA1571318.1"/>
    </source>
</evidence>
<dbReference type="Proteomes" id="UP001501705">
    <property type="component" value="Unassembled WGS sequence"/>
</dbReference>
<dbReference type="EMBL" id="BAAAPH010000008">
    <property type="protein sequence ID" value="GAA1571318.1"/>
    <property type="molecule type" value="Genomic_DNA"/>
</dbReference>
<sequence>MCSGSPVETVSVSGRQRTSCGVKVIGMSVLLGVMMQQRHRRAGRGRGEVAQQLGELERFLDPDTGMAHCLDDCSGSEPACFGCGQTDRLAWLAAGKMRCRIDEPQARSRLGWSRSK</sequence>
<keyword evidence="2" id="KW-1185">Reference proteome</keyword>
<accession>A0ABN2DA86</accession>
<organism evidence="1 2">
    <name type="scientific">Kribbella hippodromi</name>
    <dbReference type="NCBI Taxonomy" id="434347"/>
    <lineage>
        <taxon>Bacteria</taxon>
        <taxon>Bacillati</taxon>
        <taxon>Actinomycetota</taxon>
        <taxon>Actinomycetes</taxon>
        <taxon>Propionibacteriales</taxon>
        <taxon>Kribbellaceae</taxon>
        <taxon>Kribbella</taxon>
    </lineage>
</organism>
<gene>
    <name evidence="1" type="ORF">GCM10009804_29650</name>
</gene>
<protein>
    <submittedName>
        <fullName evidence="1">Uncharacterized protein</fullName>
    </submittedName>
</protein>
<name>A0ABN2DA86_9ACTN</name>
<reference evidence="1 2" key="1">
    <citation type="journal article" date="2019" name="Int. J. Syst. Evol. Microbiol.">
        <title>The Global Catalogue of Microorganisms (GCM) 10K type strain sequencing project: providing services to taxonomists for standard genome sequencing and annotation.</title>
        <authorList>
            <consortium name="The Broad Institute Genomics Platform"/>
            <consortium name="The Broad Institute Genome Sequencing Center for Infectious Disease"/>
            <person name="Wu L."/>
            <person name="Ma J."/>
        </authorList>
    </citation>
    <scope>NUCLEOTIDE SEQUENCE [LARGE SCALE GENOMIC DNA]</scope>
    <source>
        <strain evidence="1 2">JCM 15572</strain>
    </source>
</reference>
<evidence type="ECO:0000313" key="2">
    <source>
        <dbReference type="Proteomes" id="UP001501705"/>
    </source>
</evidence>
<proteinExistence type="predicted"/>
<comment type="caution">
    <text evidence="1">The sequence shown here is derived from an EMBL/GenBank/DDBJ whole genome shotgun (WGS) entry which is preliminary data.</text>
</comment>